<gene>
    <name evidence="3" type="ORF">METZ01_LOCUS187793</name>
</gene>
<dbReference type="InterPro" id="IPR009197">
    <property type="entry name" value="MlrC"/>
</dbReference>
<dbReference type="InterPro" id="IPR010799">
    <property type="entry name" value="MlrC_C"/>
</dbReference>
<proteinExistence type="predicted"/>
<sequence>MRIVVAMMKHETNTFSPIVTDWNRFQQWGAYQGAAVQQIFEGTGMPVAAYMKLARARGAEIVTPIAAEAMPSGPVLKQTYEFMAGLICDAIANGCDAALLDLHGAMVAEHTLDGEGTLLARIRDIAPDLPIAVTCDLHCNLTAAMIQNATAVIGYKTYPHVDKYEVAEQIGTIVLDAIEGQCLPTMSWGNVPLLSQTLCQGTDDEPMKTLIRCCRDAELHPEILAATAFGGFPMADIPDAGNSVVIVSDGNPQLANQYRDQILRKTWEAREGFVYQPRSLDNEIAKVRSLPEGPILLLDHADNCGSGGTQDVMTVVERVFQAGLEDVIVGAVWDPIAVRKMQEAGVGAELSLDLGGNTDMPSIGEIGRPFHVAGTVKVLTDGHWTVRGPMYHGVEVDMGPTALFDTGNMAIVVVSHHHEPWDRGIFTSVGIQPEHHHYILLKSRIHYRAGFADLVRHTVTLDGSGVTTSETSKLDYQHLRRPIFPLDSASWPETSTA</sequence>
<dbReference type="PIRSF" id="PIRSF012702">
    <property type="entry name" value="UCP012702"/>
    <property type="match status" value="1"/>
</dbReference>
<organism evidence="3">
    <name type="scientific">marine metagenome</name>
    <dbReference type="NCBI Taxonomy" id="408172"/>
    <lineage>
        <taxon>unclassified sequences</taxon>
        <taxon>metagenomes</taxon>
        <taxon>ecological metagenomes</taxon>
    </lineage>
</organism>
<evidence type="ECO:0008006" key="4">
    <source>
        <dbReference type="Google" id="ProtNLM"/>
    </source>
</evidence>
<reference evidence="3" key="1">
    <citation type="submission" date="2018-05" db="EMBL/GenBank/DDBJ databases">
        <authorList>
            <person name="Lanie J.A."/>
            <person name="Ng W.-L."/>
            <person name="Kazmierczak K.M."/>
            <person name="Andrzejewski T.M."/>
            <person name="Davidsen T.M."/>
            <person name="Wayne K.J."/>
            <person name="Tettelin H."/>
            <person name="Glass J.I."/>
            <person name="Rusch D."/>
            <person name="Podicherti R."/>
            <person name="Tsui H.-C.T."/>
            <person name="Winkler M.E."/>
        </authorList>
    </citation>
    <scope>NUCLEOTIDE SEQUENCE</scope>
</reference>
<dbReference type="Pfam" id="PF07364">
    <property type="entry name" value="DUF1485"/>
    <property type="match status" value="1"/>
</dbReference>
<dbReference type="AlphaFoldDB" id="A0A382D9W9"/>
<dbReference type="InterPro" id="IPR015995">
    <property type="entry name" value="MlrC_N"/>
</dbReference>
<feature type="domain" description="Microcystin LR degradation protein MlrC C-terminal" evidence="1">
    <location>
        <begin position="297"/>
        <end position="478"/>
    </location>
</feature>
<evidence type="ECO:0000259" key="1">
    <source>
        <dbReference type="Pfam" id="PF07171"/>
    </source>
</evidence>
<evidence type="ECO:0000259" key="2">
    <source>
        <dbReference type="Pfam" id="PF07364"/>
    </source>
</evidence>
<protein>
    <recommendedName>
        <fullName evidence="4">Microcystin LR degradation protein MlrC N-terminal domain-containing protein</fullName>
    </recommendedName>
</protein>
<accession>A0A382D9W9</accession>
<name>A0A382D9W9_9ZZZZ</name>
<dbReference type="Pfam" id="PF07171">
    <property type="entry name" value="MlrC_C"/>
    <property type="match status" value="1"/>
</dbReference>
<evidence type="ECO:0000313" key="3">
    <source>
        <dbReference type="EMBL" id="SVB34939.1"/>
    </source>
</evidence>
<dbReference type="EMBL" id="UINC01038231">
    <property type="protein sequence ID" value="SVB34939.1"/>
    <property type="molecule type" value="Genomic_DNA"/>
</dbReference>
<feature type="domain" description="Microcystin LR degradation protein MlrC N-terminal" evidence="2">
    <location>
        <begin position="2"/>
        <end position="286"/>
    </location>
</feature>